<gene>
    <name evidence="14" type="primary">DUSP12</name>
    <name evidence="14" type="ORF">BG011_006690</name>
</gene>
<evidence type="ECO:0000256" key="1">
    <source>
        <dbReference type="ARBA" id="ARBA00004123"/>
    </source>
</evidence>
<dbReference type="GO" id="GO:0004722">
    <property type="term" value="F:protein serine/threonine phosphatase activity"/>
    <property type="evidence" value="ECO:0007669"/>
    <property type="project" value="UniProtKB-EC"/>
</dbReference>
<dbReference type="InterPro" id="IPR020422">
    <property type="entry name" value="TYR_PHOSPHATASE_DUAL_dom"/>
</dbReference>
<keyword evidence="4" id="KW-0963">Cytoplasm</keyword>
<dbReference type="GO" id="GO:0004725">
    <property type="term" value="F:protein tyrosine phosphatase activity"/>
    <property type="evidence" value="ECO:0007669"/>
    <property type="project" value="UniProtKB-EC"/>
</dbReference>
<dbReference type="PIRSF" id="PIRSF000941">
    <property type="entry name" value="DUSP12"/>
    <property type="match status" value="1"/>
</dbReference>
<keyword evidence="7" id="KW-0539">Nucleus</keyword>
<protein>
    <submittedName>
        <fullName evidence="14">Dual specificity phosphatase 12</fullName>
    </submittedName>
</protein>
<dbReference type="InterPro" id="IPR003595">
    <property type="entry name" value="Tyr_Pase_cat"/>
</dbReference>
<evidence type="ECO:0000259" key="13">
    <source>
        <dbReference type="PROSITE" id="PS50056"/>
    </source>
</evidence>
<name>A0A9P6PUB3_9FUNG</name>
<evidence type="ECO:0000256" key="5">
    <source>
        <dbReference type="ARBA" id="ARBA00022801"/>
    </source>
</evidence>
<dbReference type="PROSITE" id="PS50054">
    <property type="entry name" value="TYR_PHOSPHATASE_DUAL"/>
    <property type="match status" value="1"/>
</dbReference>
<dbReference type="InterPro" id="IPR029021">
    <property type="entry name" value="Prot-tyrosine_phosphatase-like"/>
</dbReference>
<dbReference type="SUPFAM" id="SSF52799">
    <property type="entry name" value="(Phosphotyrosine protein) phosphatases II"/>
    <property type="match status" value="1"/>
</dbReference>
<evidence type="ECO:0000259" key="12">
    <source>
        <dbReference type="PROSITE" id="PS50054"/>
    </source>
</evidence>
<dbReference type="SMART" id="SM00195">
    <property type="entry name" value="DSPc"/>
    <property type="match status" value="1"/>
</dbReference>
<comment type="similarity">
    <text evidence="3">Belongs to the protein-tyrosine phosphatase family. Non-receptor class dual specificity subfamily.</text>
</comment>
<dbReference type="Gene3D" id="3.90.190.10">
    <property type="entry name" value="Protein tyrosine phosphatase superfamily"/>
    <property type="match status" value="1"/>
</dbReference>
<dbReference type="InterPro" id="IPR000340">
    <property type="entry name" value="Dual-sp_phosphatase_cat-dom"/>
</dbReference>
<dbReference type="FunFam" id="3.90.190.10:FF:000056">
    <property type="entry name" value="Dual specificity phosphatase 12"/>
    <property type="match status" value="1"/>
</dbReference>
<dbReference type="GO" id="GO:0008138">
    <property type="term" value="F:protein tyrosine/serine/threonine phosphatase activity"/>
    <property type="evidence" value="ECO:0007669"/>
    <property type="project" value="InterPro"/>
</dbReference>
<feature type="domain" description="Tyrosine specific protein phosphatases" evidence="13">
    <location>
        <begin position="76"/>
        <end position="134"/>
    </location>
</feature>
<dbReference type="InterPro" id="IPR016278">
    <property type="entry name" value="DUSP12"/>
</dbReference>
<feature type="domain" description="Tyrosine-protein phosphatase" evidence="12">
    <location>
        <begin position="14"/>
        <end position="155"/>
    </location>
</feature>
<evidence type="ECO:0000256" key="9">
    <source>
        <dbReference type="ARBA" id="ARBA00048336"/>
    </source>
</evidence>
<keyword evidence="6" id="KW-0904">Protein phosphatase</keyword>
<keyword evidence="15" id="KW-1185">Reference proteome</keyword>
<proteinExistence type="inferred from homology"/>
<dbReference type="SMART" id="SM00404">
    <property type="entry name" value="PTPc_motif"/>
    <property type="match status" value="1"/>
</dbReference>
<dbReference type="OrthoDB" id="2017893at2759"/>
<organism evidence="14 15">
    <name type="scientific">Mortierella polycephala</name>
    <dbReference type="NCBI Taxonomy" id="41804"/>
    <lineage>
        <taxon>Eukaryota</taxon>
        <taxon>Fungi</taxon>
        <taxon>Fungi incertae sedis</taxon>
        <taxon>Mucoromycota</taxon>
        <taxon>Mortierellomycotina</taxon>
        <taxon>Mortierellomycetes</taxon>
        <taxon>Mortierellales</taxon>
        <taxon>Mortierellaceae</taxon>
        <taxon>Mortierella</taxon>
    </lineage>
</organism>
<evidence type="ECO:0000256" key="4">
    <source>
        <dbReference type="ARBA" id="ARBA00022490"/>
    </source>
</evidence>
<evidence type="ECO:0000313" key="14">
    <source>
        <dbReference type="EMBL" id="KAG0252901.1"/>
    </source>
</evidence>
<evidence type="ECO:0000256" key="3">
    <source>
        <dbReference type="ARBA" id="ARBA00008601"/>
    </source>
</evidence>
<comment type="subcellular location">
    <subcellularLocation>
        <location evidence="2">Cytoplasm</location>
    </subcellularLocation>
    <subcellularLocation>
        <location evidence="1">Nucleus</location>
    </subcellularLocation>
</comment>
<dbReference type="PROSITE" id="PS50056">
    <property type="entry name" value="TYR_PHOSPHATASE_2"/>
    <property type="match status" value="1"/>
</dbReference>
<dbReference type="InterPro" id="IPR000387">
    <property type="entry name" value="Tyr_Pase_dom"/>
</dbReference>
<evidence type="ECO:0000313" key="15">
    <source>
        <dbReference type="Proteomes" id="UP000726737"/>
    </source>
</evidence>
<dbReference type="EMBL" id="JAAAJA010000492">
    <property type="protein sequence ID" value="KAG0252901.1"/>
    <property type="molecule type" value="Genomic_DNA"/>
</dbReference>
<feature type="active site" description="Phosphocysteine intermediate" evidence="11">
    <location>
        <position position="99"/>
    </location>
</feature>
<accession>A0A9P6PUB3</accession>
<dbReference type="CDD" id="cd14498">
    <property type="entry name" value="DSP"/>
    <property type="match status" value="1"/>
</dbReference>
<evidence type="ECO:0000256" key="2">
    <source>
        <dbReference type="ARBA" id="ARBA00004496"/>
    </source>
</evidence>
<evidence type="ECO:0000256" key="6">
    <source>
        <dbReference type="ARBA" id="ARBA00022912"/>
    </source>
</evidence>
<dbReference type="PANTHER" id="PTHR45848:SF4">
    <property type="entry name" value="DUAL SPECIFICITY PROTEIN PHOSPHATASE 12"/>
    <property type="match status" value="1"/>
</dbReference>
<keyword evidence="5" id="KW-0378">Hydrolase</keyword>
<comment type="catalytic activity">
    <reaction evidence="8">
        <text>O-phospho-L-seryl-[protein] + H2O = L-seryl-[protein] + phosphate</text>
        <dbReference type="Rhea" id="RHEA:20629"/>
        <dbReference type="Rhea" id="RHEA-COMP:9863"/>
        <dbReference type="Rhea" id="RHEA-COMP:11604"/>
        <dbReference type="ChEBI" id="CHEBI:15377"/>
        <dbReference type="ChEBI" id="CHEBI:29999"/>
        <dbReference type="ChEBI" id="CHEBI:43474"/>
        <dbReference type="ChEBI" id="CHEBI:83421"/>
        <dbReference type="EC" id="3.1.3.16"/>
    </reaction>
</comment>
<evidence type="ECO:0000256" key="8">
    <source>
        <dbReference type="ARBA" id="ARBA00047761"/>
    </source>
</evidence>
<dbReference type="Pfam" id="PF00782">
    <property type="entry name" value="DSPc"/>
    <property type="match status" value="1"/>
</dbReference>
<comment type="catalytic activity">
    <reaction evidence="9">
        <text>O-phospho-L-threonyl-[protein] + H2O = L-threonyl-[protein] + phosphate</text>
        <dbReference type="Rhea" id="RHEA:47004"/>
        <dbReference type="Rhea" id="RHEA-COMP:11060"/>
        <dbReference type="Rhea" id="RHEA-COMP:11605"/>
        <dbReference type="ChEBI" id="CHEBI:15377"/>
        <dbReference type="ChEBI" id="CHEBI:30013"/>
        <dbReference type="ChEBI" id="CHEBI:43474"/>
        <dbReference type="ChEBI" id="CHEBI:61977"/>
        <dbReference type="EC" id="3.1.3.16"/>
    </reaction>
</comment>
<reference evidence="14" key="1">
    <citation type="journal article" date="2020" name="Fungal Divers.">
        <title>Resolving the Mortierellaceae phylogeny through synthesis of multi-gene phylogenetics and phylogenomics.</title>
        <authorList>
            <person name="Vandepol N."/>
            <person name="Liber J."/>
            <person name="Desiro A."/>
            <person name="Na H."/>
            <person name="Kennedy M."/>
            <person name="Barry K."/>
            <person name="Grigoriev I.V."/>
            <person name="Miller A.N."/>
            <person name="O'Donnell K."/>
            <person name="Stajich J.E."/>
            <person name="Bonito G."/>
        </authorList>
    </citation>
    <scope>NUCLEOTIDE SEQUENCE</scope>
    <source>
        <strain evidence="14">KOD948</strain>
    </source>
</reference>
<comment type="caution">
    <text evidence="14">The sequence shown here is derived from an EMBL/GenBank/DDBJ whole genome shotgun (WGS) entry which is preliminary data.</text>
</comment>
<dbReference type="Proteomes" id="UP000726737">
    <property type="component" value="Unassembled WGS sequence"/>
</dbReference>
<evidence type="ECO:0000256" key="11">
    <source>
        <dbReference type="PIRSR" id="PIRSR000941-50"/>
    </source>
</evidence>
<dbReference type="GO" id="GO:0005737">
    <property type="term" value="C:cytoplasm"/>
    <property type="evidence" value="ECO:0007669"/>
    <property type="project" value="UniProtKB-SubCell"/>
</dbReference>
<dbReference type="GO" id="GO:0005634">
    <property type="term" value="C:nucleus"/>
    <property type="evidence" value="ECO:0007669"/>
    <property type="project" value="UniProtKB-SubCell"/>
</dbReference>
<sequence length="339" mass="37203">MFDKPLYDASISRSMQEITPSLFLSGSQPAESKECLMENGITHILQITDLIGPRFPDSFVYKTISVPDMDETNLIKHFPDTFTFINEAIEKGGKVLVHCMAGASRSVTIVCAYLMKTQNLSVVEALKVVRALRPFAEPNDGFMTQLILYGEIEFDVTTDRTAYRRFLIASMATQREMYGYIDDMTLAADPLNASASAAKTVAVAAAAASSVRAPGQALPLRPLKCKKCRRALVARDSVITHSPGQGQNAFQYRKRDATLHISEAIQSNVSSIHPQAATVCQSYFIEPVEWIQDLHGLEGKISCPKCDSKLGTFNWSGGQCSCGSWVTPAFMMHKGKVDG</sequence>
<dbReference type="AlphaFoldDB" id="A0A9P6PUB3"/>
<evidence type="ECO:0000256" key="7">
    <source>
        <dbReference type="ARBA" id="ARBA00023242"/>
    </source>
</evidence>
<comment type="catalytic activity">
    <reaction evidence="10">
        <text>O-phospho-L-tyrosyl-[protein] + H2O = L-tyrosyl-[protein] + phosphate</text>
        <dbReference type="Rhea" id="RHEA:10684"/>
        <dbReference type="Rhea" id="RHEA-COMP:10136"/>
        <dbReference type="Rhea" id="RHEA-COMP:20101"/>
        <dbReference type="ChEBI" id="CHEBI:15377"/>
        <dbReference type="ChEBI" id="CHEBI:43474"/>
        <dbReference type="ChEBI" id="CHEBI:46858"/>
        <dbReference type="ChEBI" id="CHEBI:61978"/>
        <dbReference type="EC" id="3.1.3.48"/>
    </reaction>
</comment>
<evidence type="ECO:0000256" key="10">
    <source>
        <dbReference type="ARBA" id="ARBA00051722"/>
    </source>
</evidence>
<dbReference type="PANTHER" id="PTHR45848">
    <property type="entry name" value="DUAL SPECIFICITY PROTEIN PHOSPHATASE 12 FAMILY MEMBER"/>
    <property type="match status" value="1"/>
</dbReference>